<feature type="domain" description="F5/8 type C" evidence="1">
    <location>
        <begin position="1"/>
        <end position="120"/>
    </location>
</feature>
<reference evidence="2 3" key="1">
    <citation type="submission" date="2021-06" db="EMBL/GenBank/DDBJ databases">
        <authorList>
            <person name="Pan X."/>
        </authorList>
    </citation>
    <scope>NUCLEOTIDE SEQUENCE [LARGE SCALE GENOMIC DNA]</scope>
    <source>
        <strain evidence="2 3">4503</strain>
    </source>
</reference>
<gene>
    <name evidence="2" type="ORF">KN815_10305</name>
</gene>
<dbReference type="Proteomes" id="UP000720508">
    <property type="component" value="Unassembled WGS sequence"/>
</dbReference>
<comment type="caution">
    <text evidence="2">The sequence shown here is derived from an EMBL/GenBank/DDBJ whole genome shotgun (WGS) entry which is preliminary data.</text>
</comment>
<evidence type="ECO:0000313" key="2">
    <source>
        <dbReference type="EMBL" id="MBU3864457.1"/>
    </source>
</evidence>
<dbReference type="InterPro" id="IPR000421">
    <property type="entry name" value="FA58C"/>
</dbReference>
<evidence type="ECO:0000313" key="3">
    <source>
        <dbReference type="Proteomes" id="UP000720508"/>
    </source>
</evidence>
<dbReference type="PROSITE" id="PS50022">
    <property type="entry name" value="FA58C_3"/>
    <property type="match status" value="1"/>
</dbReference>
<name>A0ABS6CC27_9ACTN</name>
<protein>
    <submittedName>
        <fullName evidence="2">Discoidin domain-containing protein</fullName>
    </submittedName>
</protein>
<keyword evidence="3" id="KW-1185">Reference proteome</keyword>
<sequence length="244" mass="25294">MGTNSGHDPANYTDGDPDSFYWSDGPPAVGDYVGVDLGTVRPISTVDILMANATSDEDYIHQGTLEYSSDGTTWQSLGNFSNTTEVKAEAPAGTTARYVRLRTTAAQGNWVVAREFTVGSTLAAITVSGTPAPAPGSSLADVADGDPTTTYRAGGPPAAGDTLVLHLPSAKSLDSVLVLQPGAGRARAVVQIQDGGAWRTIGSLKGPYTHLSAHDVTAHAVRLLWTAGSRAPVISEVVPRYAAD</sequence>
<organism evidence="2 3">
    <name type="scientific">Streptomyces niphimycinicus</name>
    <dbReference type="NCBI Taxonomy" id="2842201"/>
    <lineage>
        <taxon>Bacteria</taxon>
        <taxon>Bacillati</taxon>
        <taxon>Actinomycetota</taxon>
        <taxon>Actinomycetes</taxon>
        <taxon>Kitasatosporales</taxon>
        <taxon>Streptomycetaceae</taxon>
        <taxon>Streptomyces</taxon>
    </lineage>
</organism>
<dbReference type="Pfam" id="PF00754">
    <property type="entry name" value="F5_F8_type_C"/>
    <property type="match status" value="1"/>
</dbReference>
<proteinExistence type="predicted"/>
<accession>A0ABS6CC27</accession>
<evidence type="ECO:0000259" key="1">
    <source>
        <dbReference type="PROSITE" id="PS50022"/>
    </source>
</evidence>
<dbReference type="EMBL" id="JAHLEM010000087">
    <property type="protein sequence ID" value="MBU3864457.1"/>
    <property type="molecule type" value="Genomic_DNA"/>
</dbReference>